<sequence>MPYIIVFFLSSSLMYFSNSRILNNKYKNSHIWFVILSILIVSIFAGVRNDTIGTDMKVYGNYVFLDSIKYSDFYSYYTSTVGWFKVEPFYMFINFIASRISTSPVFFYFFLSVLINTLMYMSIINFNIKNHINVAMSWISYLLIYYGYTFNLLRQSLAIAFLFIGFSYLYNEKYKISSVFIVIASLTHYSSLVASLLIIFSYFLLKFVKNKKLVIYSIIILSTISFIAINPILKMLITSNLLSEKYLMYINNSGGLGFSWKSIILKVPVIFVFIYAYRYSNINDSKNNDDYFFFLFIFILDFIIYQLRMINVTFSRMSLYLQIYQVISIPFLISIMESFKIFGFELPLSKKNVTFKIHKNSIACIYVFYLIAVWYYQIVLVGINEIYPYVSDILRIK</sequence>
<feature type="transmembrane region" description="Helical" evidence="1">
    <location>
        <begin position="29"/>
        <end position="47"/>
    </location>
</feature>
<dbReference type="Pfam" id="PF14897">
    <property type="entry name" value="EpsG"/>
    <property type="match status" value="1"/>
</dbReference>
<evidence type="ECO:0000313" key="3">
    <source>
        <dbReference type="Proteomes" id="UP000182149"/>
    </source>
</evidence>
<accession>A0A1L8QQC0</accession>
<feature type="transmembrane region" description="Helical" evidence="1">
    <location>
        <begin position="319"/>
        <end position="342"/>
    </location>
</feature>
<dbReference type="OrthoDB" id="2329888at2"/>
<dbReference type="InterPro" id="IPR049458">
    <property type="entry name" value="EpsG-like"/>
</dbReference>
<keyword evidence="1" id="KW-1133">Transmembrane helix</keyword>
<evidence type="ECO:0008006" key="4">
    <source>
        <dbReference type="Google" id="ProtNLM"/>
    </source>
</evidence>
<organism evidence="2 3">
    <name type="scientific">Enterococcus aquimarinus</name>
    <dbReference type="NCBI Taxonomy" id="328396"/>
    <lineage>
        <taxon>Bacteria</taxon>
        <taxon>Bacillati</taxon>
        <taxon>Bacillota</taxon>
        <taxon>Bacilli</taxon>
        <taxon>Lactobacillales</taxon>
        <taxon>Enterococcaceae</taxon>
        <taxon>Enterococcus</taxon>
    </lineage>
</organism>
<keyword evidence="3" id="KW-1185">Reference proteome</keyword>
<dbReference type="Proteomes" id="UP000182149">
    <property type="component" value="Unassembled WGS sequence"/>
</dbReference>
<comment type="caution">
    <text evidence="2">The sequence shown here is derived from an EMBL/GenBank/DDBJ whole genome shotgun (WGS) entry which is preliminary data.</text>
</comment>
<feature type="transmembrane region" description="Helical" evidence="1">
    <location>
        <begin position="176"/>
        <end position="204"/>
    </location>
</feature>
<feature type="transmembrane region" description="Helical" evidence="1">
    <location>
        <begin position="152"/>
        <end position="170"/>
    </location>
</feature>
<feature type="transmembrane region" description="Helical" evidence="1">
    <location>
        <begin position="257"/>
        <end position="279"/>
    </location>
</feature>
<gene>
    <name evidence="2" type="ORF">RU93_GL000640</name>
</gene>
<proteinExistence type="predicted"/>
<evidence type="ECO:0000256" key="1">
    <source>
        <dbReference type="SAM" id="Phobius"/>
    </source>
</evidence>
<protein>
    <recommendedName>
        <fullName evidence="4">EpsG family protein</fullName>
    </recommendedName>
</protein>
<dbReference type="STRING" id="328396.RU93_GL000640"/>
<feature type="transmembrane region" description="Helical" evidence="1">
    <location>
        <begin position="105"/>
        <end position="124"/>
    </location>
</feature>
<dbReference type="EMBL" id="JXKD01000014">
    <property type="protein sequence ID" value="OJG09657.1"/>
    <property type="molecule type" value="Genomic_DNA"/>
</dbReference>
<feature type="transmembrane region" description="Helical" evidence="1">
    <location>
        <begin position="291"/>
        <end position="307"/>
    </location>
</feature>
<name>A0A1L8QQC0_9ENTE</name>
<keyword evidence="1" id="KW-0812">Transmembrane</keyword>
<dbReference type="RefSeq" id="WP_071875339.1">
    <property type="nucleotide sequence ID" value="NZ_JBHSHF010000004.1"/>
</dbReference>
<feature type="transmembrane region" description="Helical" evidence="1">
    <location>
        <begin position="363"/>
        <end position="383"/>
    </location>
</feature>
<keyword evidence="1" id="KW-0472">Membrane</keyword>
<evidence type="ECO:0000313" key="2">
    <source>
        <dbReference type="EMBL" id="OJG09657.1"/>
    </source>
</evidence>
<feature type="transmembrane region" description="Helical" evidence="1">
    <location>
        <begin position="213"/>
        <end position="237"/>
    </location>
</feature>
<reference evidence="2 3" key="1">
    <citation type="submission" date="2014-12" db="EMBL/GenBank/DDBJ databases">
        <title>Draft genome sequences of 29 type strains of Enterococci.</title>
        <authorList>
            <person name="Zhong Z."/>
            <person name="Sun Z."/>
            <person name="Liu W."/>
            <person name="Zhang W."/>
            <person name="Zhang H."/>
        </authorList>
    </citation>
    <scope>NUCLEOTIDE SEQUENCE [LARGE SCALE GENOMIC DNA]</scope>
    <source>
        <strain evidence="2 3">DSM 17690</strain>
    </source>
</reference>
<dbReference type="AlphaFoldDB" id="A0A1L8QQC0"/>